<dbReference type="EC" id="3.6.5.-" evidence="2"/>
<evidence type="ECO:0000313" key="3">
    <source>
        <dbReference type="Proteomes" id="UP000823926"/>
    </source>
</evidence>
<dbReference type="EMBL" id="DXHL01000006">
    <property type="protein sequence ID" value="HIW10021.1"/>
    <property type="molecule type" value="Genomic_DNA"/>
</dbReference>
<dbReference type="NCBIfam" id="TIGR00750">
    <property type="entry name" value="lao"/>
    <property type="match status" value="1"/>
</dbReference>
<dbReference type="PANTHER" id="PTHR23408">
    <property type="entry name" value="METHYLMALONYL-COA MUTASE"/>
    <property type="match status" value="1"/>
</dbReference>
<organism evidence="2 3">
    <name type="scientific">Candidatus Rikenella faecigallinarum</name>
    <dbReference type="NCBI Taxonomy" id="2838745"/>
    <lineage>
        <taxon>Bacteria</taxon>
        <taxon>Pseudomonadati</taxon>
        <taxon>Bacteroidota</taxon>
        <taxon>Bacteroidia</taxon>
        <taxon>Bacteroidales</taxon>
        <taxon>Rikenellaceae</taxon>
        <taxon>Rikenella</taxon>
    </lineage>
</organism>
<evidence type="ECO:0000313" key="2">
    <source>
        <dbReference type="EMBL" id="HIW10021.1"/>
    </source>
</evidence>
<keyword evidence="2" id="KW-0378">Hydrolase</keyword>
<evidence type="ECO:0000256" key="1">
    <source>
        <dbReference type="ARBA" id="ARBA00009625"/>
    </source>
</evidence>
<dbReference type="NCBIfam" id="NF006958">
    <property type="entry name" value="PRK09435.1"/>
    <property type="match status" value="1"/>
</dbReference>
<dbReference type="AlphaFoldDB" id="A0A9D1TX61"/>
<accession>A0A9D1TX61</accession>
<name>A0A9D1TX61_9BACT</name>
<comment type="caution">
    <text evidence="2">The sequence shown here is derived from an EMBL/GenBank/DDBJ whole genome shotgun (WGS) entry which is preliminary data.</text>
</comment>
<dbReference type="SUPFAM" id="SSF52540">
    <property type="entry name" value="P-loop containing nucleoside triphosphate hydrolases"/>
    <property type="match status" value="1"/>
</dbReference>
<reference evidence="2" key="2">
    <citation type="submission" date="2021-04" db="EMBL/GenBank/DDBJ databases">
        <authorList>
            <person name="Gilroy R."/>
        </authorList>
    </citation>
    <scope>NUCLEOTIDE SEQUENCE</scope>
    <source>
        <strain evidence="2">ChiBcec15-1070</strain>
    </source>
</reference>
<sequence length="393" mass="43791">MFQKRRVFPYGENPLFCIFTPSNTKSQHTVEHYEEHHKETFKESALAVAAGIEQPPAVNPHYRRAKRHRLSLDEYVEGILAGNITILSQAITLTESLLPEHHALAQQIIERCLPHSGRSVRIGITGVPGAGKSTFIEAMGGKVTGLGHKLAVLAIDPSSERTKGSVLGDKTRMETLVHNPDAFIRPSPSAGSLGGVARKTRESVILCEAAGFDVVFIETVGVGQSETAVHSMVDLFLLIQISGAGDELQGIKRGIMEMADMVAINKADGDNVQRAELTRRQFLNALALFPMPESEWKPRVYTTSSTEGTGLTDLWRGIEDYLKFTKSNGYFDLNRSRQAKYWMYETINAELRENFYQSPVIEPLLAEYEQRVLEDKMSSFAAARELLDRYYGK</sequence>
<dbReference type="Proteomes" id="UP000823926">
    <property type="component" value="Unassembled WGS sequence"/>
</dbReference>
<reference evidence="2" key="1">
    <citation type="journal article" date="2021" name="PeerJ">
        <title>Extensive microbial diversity within the chicken gut microbiome revealed by metagenomics and culture.</title>
        <authorList>
            <person name="Gilroy R."/>
            <person name="Ravi A."/>
            <person name="Getino M."/>
            <person name="Pursley I."/>
            <person name="Horton D.L."/>
            <person name="Alikhan N.F."/>
            <person name="Baker D."/>
            <person name="Gharbi K."/>
            <person name="Hall N."/>
            <person name="Watson M."/>
            <person name="Adriaenssens E.M."/>
            <person name="Foster-Nyarko E."/>
            <person name="Jarju S."/>
            <person name="Secka A."/>
            <person name="Antonio M."/>
            <person name="Oren A."/>
            <person name="Chaudhuri R.R."/>
            <person name="La Ragione R."/>
            <person name="Hildebrand F."/>
            <person name="Pallen M.J."/>
        </authorList>
    </citation>
    <scope>NUCLEOTIDE SEQUENCE</scope>
    <source>
        <strain evidence="2">ChiBcec15-1070</strain>
    </source>
</reference>
<dbReference type="InterPro" id="IPR027417">
    <property type="entry name" value="P-loop_NTPase"/>
</dbReference>
<dbReference type="GO" id="GO:0003924">
    <property type="term" value="F:GTPase activity"/>
    <property type="evidence" value="ECO:0007669"/>
    <property type="project" value="InterPro"/>
</dbReference>
<comment type="similarity">
    <text evidence="1">Belongs to the SIMIBI class G3E GTPase family. ArgK/MeaB subfamily.</text>
</comment>
<dbReference type="Gene3D" id="1.10.287.130">
    <property type="match status" value="1"/>
</dbReference>
<dbReference type="Pfam" id="PF03308">
    <property type="entry name" value="MeaB"/>
    <property type="match status" value="1"/>
</dbReference>
<dbReference type="Gene3D" id="1.20.5.170">
    <property type="match status" value="1"/>
</dbReference>
<dbReference type="InterPro" id="IPR005129">
    <property type="entry name" value="GTPase_ArgK"/>
</dbReference>
<dbReference type="PANTHER" id="PTHR23408:SF3">
    <property type="entry name" value="METHYLMALONIC ACIDURIA TYPE A PROTEIN, MITOCHONDRIAL"/>
    <property type="match status" value="1"/>
</dbReference>
<dbReference type="GO" id="GO:0005525">
    <property type="term" value="F:GTP binding"/>
    <property type="evidence" value="ECO:0007669"/>
    <property type="project" value="InterPro"/>
</dbReference>
<gene>
    <name evidence="2" type="primary">meaB</name>
    <name evidence="2" type="ORF">H9888_00830</name>
</gene>
<protein>
    <submittedName>
        <fullName evidence="2">Methylmalonyl Co-A mutase-associated GTPase MeaB</fullName>
        <ecNumber evidence="2">3.6.5.-</ecNumber>
    </submittedName>
</protein>
<dbReference type="Gene3D" id="3.40.50.300">
    <property type="entry name" value="P-loop containing nucleotide triphosphate hydrolases"/>
    <property type="match status" value="1"/>
</dbReference>
<dbReference type="CDD" id="cd03114">
    <property type="entry name" value="MMAA-like"/>
    <property type="match status" value="1"/>
</dbReference>
<proteinExistence type="inferred from homology"/>
<dbReference type="GO" id="GO:0005737">
    <property type="term" value="C:cytoplasm"/>
    <property type="evidence" value="ECO:0007669"/>
    <property type="project" value="TreeGrafter"/>
</dbReference>